<sequence length="99" mass="10731">MKKTLILGMILSAAMIGCKPCSDLEAKICADLGSKCEKWKSNGKPGIPAEDQDQYRSGRRKLVGVILESVGLMERNAQACQGISSNYDALIVPLKKSME</sequence>
<proteinExistence type="predicted"/>
<dbReference type="Proteomes" id="UP000015445">
    <property type="component" value="Unassembled WGS sequence"/>
</dbReference>
<evidence type="ECO:0000313" key="1">
    <source>
        <dbReference type="EMBL" id="EQA82584.1"/>
    </source>
</evidence>
<dbReference type="AlphaFoldDB" id="T0HAL8"/>
<protein>
    <submittedName>
        <fullName evidence="1">Lipoprotein</fullName>
    </submittedName>
</protein>
<keyword evidence="2" id="KW-1185">Reference proteome</keyword>
<accession>T0HAL8</accession>
<keyword evidence="1" id="KW-0449">Lipoprotein</keyword>
<gene>
    <name evidence="1" type="ORF">LEP1GSC193_1053</name>
</gene>
<reference evidence="1" key="1">
    <citation type="submission" date="2013-05" db="EMBL/GenBank/DDBJ databases">
        <authorList>
            <person name="Harkins D.M."/>
            <person name="Durkin A.S."/>
            <person name="Brinkac L.M."/>
            <person name="Haft D.H."/>
            <person name="Selengut J.D."/>
            <person name="Sanka R."/>
            <person name="DePew J."/>
            <person name="Purushe J."/>
            <person name="Galloway R.L."/>
            <person name="Vinetz J.M."/>
            <person name="Sutton G.G."/>
            <person name="Nierman W.C."/>
            <person name="Fouts D.E."/>
        </authorList>
    </citation>
    <scope>NUCLEOTIDE SEQUENCE [LARGE SCALE GENOMIC DNA]</scope>
    <source>
        <strain evidence="1">80-412</strain>
    </source>
</reference>
<organism evidence="1 2">
    <name type="scientific">Leptospira alstonii serovar Pingchang str. 80-412</name>
    <dbReference type="NCBI Taxonomy" id="1218564"/>
    <lineage>
        <taxon>Bacteria</taxon>
        <taxon>Pseudomonadati</taxon>
        <taxon>Spirochaetota</taxon>
        <taxon>Spirochaetia</taxon>
        <taxon>Leptospirales</taxon>
        <taxon>Leptospiraceae</taxon>
        <taxon>Leptospira</taxon>
    </lineage>
</organism>
<name>T0HAL8_9LEPT</name>
<dbReference type="RefSeq" id="WP_017808872.1">
    <property type="nucleotide sequence ID" value="NZ_AOHD02000001.1"/>
</dbReference>
<evidence type="ECO:0000313" key="2">
    <source>
        <dbReference type="Proteomes" id="UP000015445"/>
    </source>
</evidence>
<comment type="caution">
    <text evidence="1">The sequence shown here is derived from an EMBL/GenBank/DDBJ whole genome shotgun (WGS) entry which is preliminary data.</text>
</comment>
<dbReference type="EMBL" id="AOHD02000001">
    <property type="protein sequence ID" value="EQA82584.1"/>
    <property type="molecule type" value="Genomic_DNA"/>
</dbReference>
<dbReference type="PROSITE" id="PS51257">
    <property type="entry name" value="PROKAR_LIPOPROTEIN"/>
    <property type="match status" value="1"/>
</dbReference>